<dbReference type="GO" id="GO:0009297">
    <property type="term" value="P:pilus assembly"/>
    <property type="evidence" value="ECO:0007669"/>
    <property type="project" value="InterPro"/>
</dbReference>
<reference evidence="9" key="1">
    <citation type="submission" date="2016-02" db="EMBL/GenBank/DDBJ databases">
        <authorList>
            <person name="Holder M.E."/>
            <person name="Ajami N.J."/>
            <person name="Petrosino J.F."/>
        </authorList>
    </citation>
    <scope>NUCLEOTIDE SEQUENCE [LARGE SCALE GENOMIC DNA]</scope>
    <source>
        <strain evidence="9">CCUG 45958</strain>
    </source>
</reference>
<gene>
    <name evidence="8" type="ORF">AXF13_08240</name>
</gene>
<dbReference type="InterPro" id="IPR004846">
    <property type="entry name" value="T2SS/T3SS_dom"/>
</dbReference>
<comment type="subcellular location">
    <subcellularLocation>
        <location evidence="1">Membrane</location>
    </subcellularLocation>
</comment>
<dbReference type="PROSITE" id="PS51257">
    <property type="entry name" value="PROKAR_LIPOPROTEIN"/>
    <property type="match status" value="1"/>
</dbReference>
<evidence type="ECO:0000259" key="6">
    <source>
        <dbReference type="Pfam" id="PF00263"/>
    </source>
</evidence>
<evidence type="ECO:0000256" key="1">
    <source>
        <dbReference type="ARBA" id="ARBA00004370"/>
    </source>
</evidence>
<keyword evidence="9" id="KW-1185">Reference proteome</keyword>
<feature type="compositionally biased region" description="Gly residues" evidence="4">
    <location>
        <begin position="114"/>
        <end position="125"/>
    </location>
</feature>
<dbReference type="PANTHER" id="PTHR30332:SF24">
    <property type="entry name" value="SECRETIN GSPD-RELATED"/>
    <property type="match status" value="1"/>
</dbReference>
<dbReference type="PANTHER" id="PTHR30332">
    <property type="entry name" value="PROBABLE GENERAL SECRETION PATHWAY PROTEIN D"/>
    <property type="match status" value="1"/>
</dbReference>
<proteinExistence type="predicted"/>
<name>A0A0X8JJW0_9BACT</name>
<dbReference type="KEGG" id="dfi:AXF13_08240"/>
<evidence type="ECO:0000256" key="2">
    <source>
        <dbReference type="ARBA" id="ARBA00022729"/>
    </source>
</evidence>
<evidence type="ECO:0000313" key="9">
    <source>
        <dbReference type="Proteomes" id="UP000069241"/>
    </source>
</evidence>
<feature type="signal peptide" evidence="5">
    <location>
        <begin position="1"/>
        <end position="23"/>
    </location>
</feature>
<sequence>MKKKHFFRSIAFLLLGVILFGCAHTGAPEQELIESKGRDFTTLSRSKAVDVVAEPYVGAKAVPIRADEQSQAALNTHVTLRKRGTLANIAAAIADMTPLTVQVGADPAPLSGGQKKGAGQSGSGDSGLALPDLLDVPAAGGTSRMLNISYEGSLRGLLDHVAIASGYGWDYDSKTNTVVFSRLSVRTFTILGIPGTKKYTDQITNKSREATRSSIGGSNVNQTVATADTSSQTAQSNTTDYKFDIWADTEKAVKALLSPEGSVVGNQAAGTLTVRDRAENVRQVSNYIAETNKRLSRQIALIINVWALEVTDENEAGLDLQAIFANDDVSIVAGSLSALGGAGTASATIVSGKLKNSTGVLKALKEWGNATQATSGGGLAVSNQPLSAQAIHKINYIAGSSTSQSDYGQTTEITPGEVTTGFSMTVIPHILDRRRVLLQYTINLVLLDELSEYATNDLTIQLPKTSTRAFTQRSSMQMGQTLVLAGFQDQSQKLANSLGLLNFGRGAKYGKTLLVVTMQLEAAGGGTED</sequence>
<dbReference type="STRING" id="44742.AXF13_08240"/>
<accession>A0A0X8JJW0</accession>
<dbReference type="Pfam" id="PF00263">
    <property type="entry name" value="Secretin"/>
    <property type="match status" value="1"/>
</dbReference>
<evidence type="ECO:0000313" key="8">
    <source>
        <dbReference type="EMBL" id="AMD90112.1"/>
    </source>
</evidence>
<evidence type="ECO:0000256" key="4">
    <source>
        <dbReference type="SAM" id="MobiDB-lite"/>
    </source>
</evidence>
<evidence type="ECO:0000259" key="7">
    <source>
        <dbReference type="Pfam" id="PF07655"/>
    </source>
</evidence>
<feature type="domain" description="Secretin N-terminal" evidence="7">
    <location>
        <begin position="186"/>
        <end position="266"/>
    </location>
</feature>
<dbReference type="InterPro" id="IPR011514">
    <property type="entry name" value="Secretin_N_2"/>
</dbReference>
<evidence type="ECO:0000256" key="5">
    <source>
        <dbReference type="SAM" id="SignalP"/>
    </source>
</evidence>
<feature type="domain" description="Type II/III secretion system secretin-like" evidence="6">
    <location>
        <begin position="379"/>
        <end position="493"/>
    </location>
</feature>
<dbReference type="Pfam" id="PF07655">
    <property type="entry name" value="Secretin_N_2"/>
    <property type="match status" value="1"/>
</dbReference>
<dbReference type="RefSeq" id="WP_062252492.1">
    <property type="nucleotide sequence ID" value="NZ_CP014229.1"/>
</dbReference>
<feature type="chain" id="PRO_5007067471" evidence="5">
    <location>
        <begin position="24"/>
        <end position="529"/>
    </location>
</feature>
<dbReference type="AlphaFoldDB" id="A0A0X8JJW0"/>
<feature type="region of interest" description="Disordered" evidence="4">
    <location>
        <begin position="105"/>
        <end position="126"/>
    </location>
</feature>
<protein>
    <submittedName>
        <fullName evidence="8">Pilus assembly protein</fullName>
    </submittedName>
</protein>
<evidence type="ECO:0000256" key="3">
    <source>
        <dbReference type="ARBA" id="ARBA00023136"/>
    </source>
</evidence>
<dbReference type="GO" id="GO:0019867">
    <property type="term" value="C:outer membrane"/>
    <property type="evidence" value="ECO:0007669"/>
    <property type="project" value="InterPro"/>
</dbReference>
<keyword evidence="2 5" id="KW-0732">Signal</keyword>
<dbReference type="GO" id="GO:0009306">
    <property type="term" value="P:protein secretion"/>
    <property type="evidence" value="ECO:0007669"/>
    <property type="project" value="InterPro"/>
</dbReference>
<dbReference type="EMBL" id="CP014229">
    <property type="protein sequence ID" value="AMD90112.1"/>
    <property type="molecule type" value="Genomic_DNA"/>
</dbReference>
<organism evidence="8 9">
    <name type="scientific">Desulfovibrio fairfieldensis</name>
    <dbReference type="NCBI Taxonomy" id="44742"/>
    <lineage>
        <taxon>Bacteria</taxon>
        <taxon>Pseudomonadati</taxon>
        <taxon>Thermodesulfobacteriota</taxon>
        <taxon>Desulfovibrionia</taxon>
        <taxon>Desulfovibrionales</taxon>
        <taxon>Desulfovibrionaceae</taxon>
        <taxon>Desulfovibrio</taxon>
    </lineage>
</organism>
<dbReference type="InterPro" id="IPR050810">
    <property type="entry name" value="Bact_Secretion_Sys_Channel"/>
</dbReference>
<keyword evidence="3" id="KW-0472">Membrane</keyword>
<dbReference type="Proteomes" id="UP000069241">
    <property type="component" value="Chromosome"/>
</dbReference>